<sequence>MAEFKQTMTSENHPRPLNEQDIQELRTAFSMLDENGDGKLNKSDIRVMMSKMGYEANEENIDFLISTVGKSGNDLEEDEFIHMMQHVRRPRSDTLFNAFQAFDLNKDGFISREELKQGLAQIGENNSDTIVDAMLKEADKDKDGRINYQGKVRVLN</sequence>
<evidence type="ECO:0000313" key="4">
    <source>
        <dbReference type="EMBL" id="CAD5118415.1"/>
    </source>
</evidence>
<dbReference type="InterPro" id="IPR018247">
    <property type="entry name" value="EF_Hand_1_Ca_BS"/>
</dbReference>
<keyword evidence="5" id="KW-1185">Reference proteome</keyword>
<dbReference type="AlphaFoldDB" id="A0A7I8VQA7"/>
<dbReference type="EMBL" id="CAJFCJ010000008">
    <property type="protein sequence ID" value="CAD5118415.1"/>
    <property type="molecule type" value="Genomic_DNA"/>
</dbReference>
<gene>
    <name evidence="4" type="ORF">DGYR_LOCUS6791</name>
</gene>
<dbReference type="OrthoDB" id="26525at2759"/>
<feature type="domain" description="EF-hand" evidence="3">
    <location>
        <begin position="20"/>
        <end position="55"/>
    </location>
</feature>
<dbReference type="PANTHER" id="PTHR23048">
    <property type="entry name" value="MYOSIN LIGHT CHAIN 1, 3"/>
    <property type="match status" value="1"/>
</dbReference>
<dbReference type="Pfam" id="PF13499">
    <property type="entry name" value="EF-hand_7"/>
    <property type="match status" value="2"/>
</dbReference>
<dbReference type="Gene3D" id="1.10.238.10">
    <property type="entry name" value="EF-hand"/>
    <property type="match status" value="2"/>
</dbReference>
<evidence type="ECO:0000259" key="3">
    <source>
        <dbReference type="PROSITE" id="PS50222"/>
    </source>
</evidence>
<dbReference type="SUPFAM" id="SSF47473">
    <property type="entry name" value="EF-hand"/>
    <property type="match status" value="1"/>
</dbReference>
<dbReference type="CDD" id="cd00051">
    <property type="entry name" value="EFh"/>
    <property type="match status" value="1"/>
</dbReference>
<dbReference type="PROSITE" id="PS50222">
    <property type="entry name" value="EF_HAND_2"/>
    <property type="match status" value="2"/>
</dbReference>
<evidence type="ECO:0000256" key="2">
    <source>
        <dbReference type="ARBA" id="ARBA00022837"/>
    </source>
</evidence>
<reference evidence="4 5" key="1">
    <citation type="submission" date="2020-08" db="EMBL/GenBank/DDBJ databases">
        <authorList>
            <person name="Hejnol A."/>
        </authorList>
    </citation>
    <scope>NUCLEOTIDE SEQUENCE [LARGE SCALE GENOMIC DNA]</scope>
</reference>
<dbReference type="PANTHER" id="PTHR23048:SF0">
    <property type="entry name" value="CALMODULIN LIKE 3"/>
    <property type="match status" value="1"/>
</dbReference>
<comment type="caution">
    <text evidence="4">The sequence shown here is derived from an EMBL/GenBank/DDBJ whole genome shotgun (WGS) entry which is preliminary data.</text>
</comment>
<proteinExistence type="predicted"/>
<keyword evidence="1" id="KW-0677">Repeat</keyword>
<dbReference type="GO" id="GO:0005509">
    <property type="term" value="F:calcium ion binding"/>
    <property type="evidence" value="ECO:0007669"/>
    <property type="project" value="InterPro"/>
</dbReference>
<dbReference type="InterPro" id="IPR050230">
    <property type="entry name" value="CALM/Myosin/TropC-like"/>
</dbReference>
<dbReference type="InterPro" id="IPR011992">
    <property type="entry name" value="EF-hand-dom_pair"/>
</dbReference>
<accession>A0A7I8VQA7</accession>
<dbReference type="SMART" id="SM00054">
    <property type="entry name" value="EFh"/>
    <property type="match status" value="3"/>
</dbReference>
<dbReference type="Proteomes" id="UP000549394">
    <property type="component" value="Unassembled WGS sequence"/>
</dbReference>
<feature type="domain" description="EF-hand" evidence="3">
    <location>
        <begin position="90"/>
        <end position="125"/>
    </location>
</feature>
<evidence type="ECO:0000256" key="1">
    <source>
        <dbReference type="ARBA" id="ARBA00022737"/>
    </source>
</evidence>
<organism evidence="4 5">
    <name type="scientific">Dimorphilus gyrociliatus</name>
    <dbReference type="NCBI Taxonomy" id="2664684"/>
    <lineage>
        <taxon>Eukaryota</taxon>
        <taxon>Metazoa</taxon>
        <taxon>Spiralia</taxon>
        <taxon>Lophotrochozoa</taxon>
        <taxon>Annelida</taxon>
        <taxon>Polychaeta</taxon>
        <taxon>Polychaeta incertae sedis</taxon>
        <taxon>Dinophilidae</taxon>
        <taxon>Dimorphilus</taxon>
    </lineage>
</organism>
<protein>
    <submittedName>
        <fullName evidence="4">DgyrCDS7125</fullName>
    </submittedName>
</protein>
<keyword evidence="2" id="KW-0106">Calcium</keyword>
<evidence type="ECO:0000313" key="5">
    <source>
        <dbReference type="Proteomes" id="UP000549394"/>
    </source>
</evidence>
<dbReference type="FunFam" id="1.10.238.10:FF:000001">
    <property type="entry name" value="Calmodulin 1"/>
    <property type="match status" value="1"/>
</dbReference>
<dbReference type="PROSITE" id="PS00018">
    <property type="entry name" value="EF_HAND_1"/>
    <property type="match status" value="2"/>
</dbReference>
<dbReference type="InterPro" id="IPR002048">
    <property type="entry name" value="EF_hand_dom"/>
</dbReference>
<dbReference type="GO" id="GO:0016460">
    <property type="term" value="C:myosin II complex"/>
    <property type="evidence" value="ECO:0007669"/>
    <property type="project" value="TreeGrafter"/>
</dbReference>
<name>A0A7I8VQA7_9ANNE</name>